<sequence>MMDNLENIANKMIQKSKTTAEIVMGEVKGLVYQQDRNTEHIIIFSSHQDEINVTYDQNIEQIQYSWLIRISAEAFHKSRLENNGSAFVGLLQFKNMDADVGKEVYCNSWNGKGNLMWTTFGCVTEFNTTIIKCSCSHLTFFAVLTAAVTKDDVLAKTLFSLDHLLCNMPDKTTTLSTHTTAFTNTTPSEDTTVFMNMTPTMTVTPPTDTTPSTITNSSNTLSSPEASKMMDDLKNIANEMEKNNQTTKAVRKDGVKGVLYIQDRSKDPIDIMFSSSDQNEIHVTEAQTIDQKMNSWYVKISDEAFNKSRLENNGSVFVGVLQFKNMDVNESNKSRIVLNKEVYGISMGANISNLTKNIEITIRTENLTGEVSCNSWDGRGNLTWTTSGCETQRNDSIIKCSCSHLTFFAVLMSIPNANITSSHVGTLTYISYIGSGLSMFFLGIALFMHFLLRRNKSSQSTKILINMFVALFILNLSFLSNESIADTQSSSACTVIAFIMHYSMLSTFTWFFLQALHMYFWLIRQKITIKNYMKKMIVSGWVVVIIAALGEYKSVIIKSTAEKTTRMCWITNHYIHYIVNIGYYSLVFSFTAGVFVMIVAKMIQARNMRVGDVKKATLKRRVMMILSLFVLLGLTWAVAFFSYGDMIIPSYYIFCVLNSFQGFFFFLYYYHIHNDTEGSFSDDLDRFSSTTTTEENIYT</sequence>
<dbReference type="PROSITE" id="PS50261">
    <property type="entry name" value="G_PROTEIN_RECEP_F2_4"/>
    <property type="match status" value="1"/>
</dbReference>
<keyword evidence="2 7" id="KW-0812">Transmembrane</keyword>
<protein>
    <submittedName>
        <fullName evidence="10">Adhesion G-protein coupled receptor G2</fullName>
    </submittedName>
</protein>
<feature type="domain" description="GAIN-B" evidence="8">
    <location>
        <begin position="270"/>
        <end position="418"/>
    </location>
</feature>
<dbReference type="Pfam" id="PF00002">
    <property type="entry name" value="7tm_2"/>
    <property type="match status" value="1"/>
</dbReference>
<dbReference type="PANTHER" id="PTHR12011">
    <property type="entry name" value="ADHESION G-PROTEIN COUPLED RECEPTOR"/>
    <property type="match status" value="1"/>
</dbReference>
<feature type="transmembrane region" description="Helical" evidence="7">
    <location>
        <begin position="621"/>
        <end position="644"/>
    </location>
</feature>
<evidence type="ECO:0000256" key="4">
    <source>
        <dbReference type="ARBA" id="ARBA00023136"/>
    </source>
</evidence>
<evidence type="ECO:0000256" key="3">
    <source>
        <dbReference type="ARBA" id="ARBA00022989"/>
    </source>
</evidence>
<dbReference type="GO" id="GO:0007189">
    <property type="term" value="P:adenylate cyclase-activating G protein-coupled receptor signaling pathway"/>
    <property type="evidence" value="ECO:0007669"/>
    <property type="project" value="TreeGrafter"/>
</dbReference>
<evidence type="ECO:0000256" key="6">
    <source>
        <dbReference type="SAM" id="MobiDB-lite"/>
    </source>
</evidence>
<dbReference type="Pfam" id="PF01825">
    <property type="entry name" value="GPS"/>
    <property type="match status" value="2"/>
</dbReference>
<evidence type="ECO:0000313" key="11">
    <source>
        <dbReference type="Proteomes" id="UP000324632"/>
    </source>
</evidence>
<keyword evidence="4 7" id="KW-0472">Membrane</keyword>
<dbReference type="Proteomes" id="UP000324632">
    <property type="component" value="Chromosome 15"/>
</dbReference>
<comment type="subcellular location">
    <subcellularLocation>
        <location evidence="1">Membrane</location>
        <topology evidence="1">Multi-pass membrane protein</topology>
    </subcellularLocation>
</comment>
<reference evidence="10 11" key="1">
    <citation type="journal article" date="2019" name="Mol. Ecol. Resour.">
        <title>Chromosome-level genome assembly of Triplophysa tibetana, a fish adapted to the harsh high-altitude environment of the Tibetan Plateau.</title>
        <authorList>
            <person name="Yang X."/>
            <person name="Liu H."/>
            <person name="Ma Z."/>
            <person name="Zou Y."/>
            <person name="Zou M."/>
            <person name="Mao Y."/>
            <person name="Li X."/>
            <person name="Wang H."/>
            <person name="Chen T."/>
            <person name="Wang W."/>
            <person name="Yang R."/>
        </authorList>
    </citation>
    <scope>NUCLEOTIDE SEQUENCE [LARGE SCALE GENOMIC DNA]</scope>
    <source>
        <strain evidence="10">TTIB1903HZAU</strain>
        <tissue evidence="10">Muscle</tissue>
    </source>
</reference>
<proteinExistence type="predicted"/>
<dbReference type="PANTHER" id="PTHR12011:SF474">
    <property type="entry name" value="ADHESION G PROTEIN-COUPLED RECEPTOR G11-RELATED"/>
    <property type="match status" value="1"/>
</dbReference>
<evidence type="ECO:0000256" key="1">
    <source>
        <dbReference type="ARBA" id="ARBA00004141"/>
    </source>
</evidence>
<dbReference type="Gene3D" id="1.20.1070.10">
    <property type="entry name" value="Rhodopsin 7-helix transmembrane proteins"/>
    <property type="match status" value="1"/>
</dbReference>
<feature type="transmembrane region" description="Helical" evidence="7">
    <location>
        <begin position="463"/>
        <end position="479"/>
    </location>
</feature>
<keyword evidence="3 7" id="KW-1133">Transmembrane helix</keyword>
<dbReference type="SMART" id="SM00303">
    <property type="entry name" value="GPS"/>
    <property type="match status" value="2"/>
</dbReference>
<dbReference type="PROSITE" id="PS50221">
    <property type="entry name" value="GAIN_B"/>
    <property type="match status" value="1"/>
</dbReference>
<comment type="caution">
    <text evidence="10">The sequence shown here is derived from an EMBL/GenBank/DDBJ whole genome shotgun (WGS) entry which is preliminary data.</text>
</comment>
<dbReference type="AlphaFoldDB" id="A0A5A9NPF1"/>
<dbReference type="GO" id="GO:0007166">
    <property type="term" value="P:cell surface receptor signaling pathway"/>
    <property type="evidence" value="ECO:0007669"/>
    <property type="project" value="InterPro"/>
</dbReference>
<feature type="domain" description="G-protein coupled receptors family 2 profile 2" evidence="9">
    <location>
        <begin position="427"/>
        <end position="673"/>
    </location>
</feature>
<evidence type="ECO:0000256" key="2">
    <source>
        <dbReference type="ARBA" id="ARBA00022692"/>
    </source>
</evidence>
<feature type="transmembrane region" description="Helical" evidence="7">
    <location>
        <begin position="499"/>
        <end position="523"/>
    </location>
</feature>
<evidence type="ECO:0000256" key="5">
    <source>
        <dbReference type="ARBA" id="ARBA00023157"/>
    </source>
</evidence>
<feature type="transmembrane region" description="Helical" evidence="7">
    <location>
        <begin position="650"/>
        <end position="670"/>
    </location>
</feature>
<keyword evidence="5" id="KW-1015">Disulfide bond</keyword>
<accession>A0A5A9NPF1</accession>
<gene>
    <name evidence="10" type="ORF">E1301_Tti006101</name>
</gene>
<dbReference type="InterPro" id="IPR057244">
    <property type="entry name" value="GAIN_B"/>
</dbReference>
<evidence type="ECO:0000259" key="9">
    <source>
        <dbReference type="PROSITE" id="PS50261"/>
    </source>
</evidence>
<dbReference type="EMBL" id="SOYY01000015">
    <property type="protein sequence ID" value="KAA0711610.1"/>
    <property type="molecule type" value="Genomic_DNA"/>
</dbReference>
<dbReference type="GO" id="GO:0004930">
    <property type="term" value="F:G protein-coupled receptor activity"/>
    <property type="evidence" value="ECO:0007669"/>
    <property type="project" value="InterPro"/>
</dbReference>
<keyword evidence="11" id="KW-1185">Reference proteome</keyword>
<dbReference type="InterPro" id="IPR000832">
    <property type="entry name" value="GPCR_2_secretin-like"/>
</dbReference>
<feature type="transmembrane region" description="Helical" evidence="7">
    <location>
        <begin position="535"/>
        <end position="554"/>
    </location>
</feature>
<evidence type="ECO:0000259" key="8">
    <source>
        <dbReference type="PROSITE" id="PS50221"/>
    </source>
</evidence>
<evidence type="ECO:0000256" key="7">
    <source>
        <dbReference type="SAM" id="Phobius"/>
    </source>
</evidence>
<keyword evidence="10" id="KW-0675">Receptor</keyword>
<dbReference type="GO" id="GO:0005886">
    <property type="term" value="C:plasma membrane"/>
    <property type="evidence" value="ECO:0007669"/>
    <property type="project" value="TreeGrafter"/>
</dbReference>
<organism evidence="10 11">
    <name type="scientific">Triplophysa tibetana</name>
    <dbReference type="NCBI Taxonomy" id="1572043"/>
    <lineage>
        <taxon>Eukaryota</taxon>
        <taxon>Metazoa</taxon>
        <taxon>Chordata</taxon>
        <taxon>Craniata</taxon>
        <taxon>Vertebrata</taxon>
        <taxon>Euteleostomi</taxon>
        <taxon>Actinopterygii</taxon>
        <taxon>Neopterygii</taxon>
        <taxon>Teleostei</taxon>
        <taxon>Ostariophysi</taxon>
        <taxon>Cypriniformes</taxon>
        <taxon>Nemacheilidae</taxon>
        <taxon>Triplophysa</taxon>
    </lineage>
</organism>
<feature type="compositionally biased region" description="Low complexity" evidence="6">
    <location>
        <begin position="202"/>
        <end position="224"/>
    </location>
</feature>
<feature type="transmembrane region" description="Helical" evidence="7">
    <location>
        <begin position="429"/>
        <end position="451"/>
    </location>
</feature>
<feature type="transmembrane region" description="Helical" evidence="7">
    <location>
        <begin position="574"/>
        <end position="600"/>
    </location>
</feature>
<dbReference type="InterPro" id="IPR017981">
    <property type="entry name" value="GPCR_2-like_7TM"/>
</dbReference>
<evidence type="ECO:0000313" key="10">
    <source>
        <dbReference type="EMBL" id="KAA0711610.1"/>
    </source>
</evidence>
<name>A0A5A9NPF1_9TELE</name>
<dbReference type="Gene3D" id="2.60.220.50">
    <property type="match status" value="2"/>
</dbReference>
<dbReference type="InterPro" id="IPR000203">
    <property type="entry name" value="GPS"/>
</dbReference>
<dbReference type="InterPro" id="IPR046338">
    <property type="entry name" value="GAIN_dom_sf"/>
</dbReference>
<feature type="region of interest" description="Disordered" evidence="6">
    <location>
        <begin position="202"/>
        <end position="225"/>
    </location>
</feature>
<dbReference type="PRINTS" id="PR00249">
    <property type="entry name" value="GPCRSECRETIN"/>
</dbReference>